<comment type="similarity">
    <text evidence="1 7">Belongs to the nitroreductase family.</text>
</comment>
<dbReference type="EC" id="1.-.-.-" evidence="7"/>
<protein>
    <recommendedName>
        <fullName evidence="7">Putative NAD(P)H nitroreductase</fullName>
        <ecNumber evidence="7">1.-.-.-</ecNumber>
    </recommendedName>
</protein>
<evidence type="ECO:0000256" key="1">
    <source>
        <dbReference type="ARBA" id="ARBA00007118"/>
    </source>
</evidence>
<keyword evidence="6 7" id="KW-0520">NAD</keyword>
<dbReference type="InterPro" id="IPR026021">
    <property type="entry name" value="YdjA-like"/>
</dbReference>
<keyword evidence="3 7" id="KW-0288">FMN</keyword>
<keyword evidence="11" id="KW-1185">Reference proteome</keyword>
<dbReference type="Gene3D" id="3.40.109.10">
    <property type="entry name" value="NADH Oxidase"/>
    <property type="match status" value="1"/>
</dbReference>
<dbReference type="EMBL" id="CP118224">
    <property type="protein sequence ID" value="WMC09344.1"/>
    <property type="molecule type" value="Genomic_DNA"/>
</dbReference>
<keyword evidence="5 7" id="KW-0560">Oxidoreductase</keyword>
<dbReference type="PIRSF" id="PIRSF000232">
    <property type="entry name" value="YdjA"/>
    <property type="match status" value="1"/>
</dbReference>
<dbReference type="RefSeq" id="WP_306760546.1">
    <property type="nucleotide sequence ID" value="NZ_CP118224.1"/>
</dbReference>
<feature type="binding site" description="in other chain" evidence="8">
    <location>
        <begin position="10"/>
        <end position="12"/>
    </location>
    <ligand>
        <name>FMN</name>
        <dbReference type="ChEBI" id="CHEBI:58210"/>
        <note>ligand shared between dimeric partners</note>
    </ligand>
</feature>
<dbReference type="CDD" id="cd02135">
    <property type="entry name" value="YdjA-like"/>
    <property type="match status" value="1"/>
</dbReference>
<evidence type="ECO:0000256" key="7">
    <source>
        <dbReference type="PIRNR" id="PIRNR000232"/>
    </source>
</evidence>
<dbReference type="Pfam" id="PF00881">
    <property type="entry name" value="Nitroreductase"/>
    <property type="match status" value="1"/>
</dbReference>
<dbReference type="InterPro" id="IPR000415">
    <property type="entry name" value="Nitroreductase-like"/>
</dbReference>
<dbReference type="Proteomes" id="UP001223802">
    <property type="component" value="Chromosome"/>
</dbReference>
<evidence type="ECO:0000256" key="4">
    <source>
        <dbReference type="ARBA" id="ARBA00022857"/>
    </source>
</evidence>
<feature type="binding site" evidence="8">
    <location>
        <position position="35"/>
    </location>
    <ligand>
        <name>FMN</name>
        <dbReference type="ChEBI" id="CHEBI:58210"/>
        <note>ligand shared between dimeric partners</note>
    </ligand>
</feature>
<evidence type="ECO:0000259" key="9">
    <source>
        <dbReference type="Pfam" id="PF00881"/>
    </source>
</evidence>
<sequence length="184" mass="20418">MDALELLLNRHSNPRLVAPAPAGEQLDTLFRAALRAPDHAALTPWEFIVFEGEQRRALGDVLAAAAEVQGESEDAIDKARNAPLRAPMVITVVAKVKEHDKVPRLEQELSAGCALMAMQMAAQSMGFNGIWRTGWFAFDRGVHRDLGLEEQDQIVGFLYLGTPEVAVRKLPERDPAQFVRYFGR</sequence>
<keyword evidence="4 7" id="KW-0521">NADP</keyword>
<dbReference type="PANTHER" id="PTHR43821">
    <property type="entry name" value="NAD(P)H NITROREDUCTASE YDJA-RELATED"/>
    <property type="match status" value="1"/>
</dbReference>
<dbReference type="PANTHER" id="PTHR43821:SF1">
    <property type="entry name" value="NAD(P)H NITROREDUCTASE YDJA-RELATED"/>
    <property type="match status" value="1"/>
</dbReference>
<proteinExistence type="inferred from homology"/>
<organism evidence="10 11">
    <name type="scientific">Oceanimonas pelagia</name>
    <dbReference type="NCBI Taxonomy" id="3028314"/>
    <lineage>
        <taxon>Bacteria</taxon>
        <taxon>Pseudomonadati</taxon>
        <taxon>Pseudomonadota</taxon>
        <taxon>Gammaproteobacteria</taxon>
        <taxon>Aeromonadales</taxon>
        <taxon>Aeromonadaceae</taxon>
        <taxon>Oceanimonas</taxon>
    </lineage>
</organism>
<dbReference type="AlphaFoldDB" id="A0AA50KKS1"/>
<dbReference type="InterPro" id="IPR052530">
    <property type="entry name" value="NAD(P)H_nitroreductase"/>
</dbReference>
<evidence type="ECO:0000256" key="2">
    <source>
        <dbReference type="ARBA" id="ARBA00022630"/>
    </source>
</evidence>
<evidence type="ECO:0000313" key="11">
    <source>
        <dbReference type="Proteomes" id="UP001223802"/>
    </source>
</evidence>
<name>A0AA50KKS1_9GAMM</name>
<dbReference type="InterPro" id="IPR029479">
    <property type="entry name" value="Nitroreductase"/>
</dbReference>
<gene>
    <name evidence="10" type="ORF">PU634_09400</name>
</gene>
<dbReference type="GO" id="GO:0016491">
    <property type="term" value="F:oxidoreductase activity"/>
    <property type="evidence" value="ECO:0007669"/>
    <property type="project" value="UniProtKB-UniRule"/>
</dbReference>
<feature type="binding site" description="in other chain" evidence="8">
    <location>
        <begin position="131"/>
        <end position="133"/>
    </location>
    <ligand>
        <name>FMN</name>
        <dbReference type="ChEBI" id="CHEBI:58210"/>
        <note>ligand shared between dimeric partners</note>
    </ligand>
</feature>
<accession>A0AA50KKS1</accession>
<evidence type="ECO:0000256" key="8">
    <source>
        <dbReference type="PIRSR" id="PIRSR000232-1"/>
    </source>
</evidence>
<reference evidence="10 11" key="1">
    <citation type="submission" date="2023-02" db="EMBL/GenBank/DDBJ databases">
        <title>Complete genome sequence of a novel bacterium Oceanimonas sp. NTOU-MSR1 isolated from marine coast sediment.</title>
        <authorList>
            <person name="Yang H.-T."/>
            <person name="Chen Y.-L."/>
            <person name="Ho Y.-N."/>
        </authorList>
    </citation>
    <scope>NUCLEOTIDE SEQUENCE [LARGE SCALE GENOMIC DNA]</scope>
    <source>
        <strain evidence="10 11">NTOU-MSR1</strain>
    </source>
</reference>
<dbReference type="KEGG" id="ope:PU634_09400"/>
<evidence type="ECO:0000256" key="3">
    <source>
        <dbReference type="ARBA" id="ARBA00022643"/>
    </source>
</evidence>
<keyword evidence="2 7" id="KW-0285">Flavoprotein</keyword>
<evidence type="ECO:0000256" key="6">
    <source>
        <dbReference type="ARBA" id="ARBA00023027"/>
    </source>
</evidence>
<feature type="binding site" evidence="8">
    <location>
        <position position="39"/>
    </location>
    <ligand>
        <name>FMN</name>
        <dbReference type="ChEBI" id="CHEBI:58210"/>
        <note>ligand shared between dimeric partners</note>
    </ligand>
</feature>
<dbReference type="NCBIfam" id="NF008088">
    <property type="entry name" value="PRK10828.1"/>
    <property type="match status" value="1"/>
</dbReference>
<feature type="domain" description="Nitroreductase" evidence="9">
    <location>
        <begin position="17"/>
        <end position="161"/>
    </location>
</feature>
<dbReference type="SUPFAM" id="SSF55469">
    <property type="entry name" value="FMN-dependent nitroreductase-like"/>
    <property type="match status" value="1"/>
</dbReference>
<evidence type="ECO:0000256" key="5">
    <source>
        <dbReference type="ARBA" id="ARBA00023002"/>
    </source>
</evidence>
<evidence type="ECO:0000313" key="10">
    <source>
        <dbReference type="EMBL" id="WMC09344.1"/>
    </source>
</evidence>
<comment type="cofactor">
    <cofactor evidence="8">
        <name>FMN</name>
        <dbReference type="ChEBI" id="CHEBI:58210"/>
    </cofactor>
    <text evidence="8">Binds 1 FMN per subunit.</text>
</comment>